<evidence type="ECO:0000313" key="2">
    <source>
        <dbReference type="Proteomes" id="UP001371456"/>
    </source>
</evidence>
<keyword evidence="2" id="KW-1185">Reference proteome</keyword>
<comment type="caution">
    <text evidence="1">The sequence shown here is derived from an EMBL/GenBank/DDBJ whole genome shotgun (WGS) entry which is preliminary data.</text>
</comment>
<sequence>MQIIKTINKPPSRSFLCVASAQARRSLRLGFFRRLQISRTKKW</sequence>
<dbReference type="AlphaFoldDB" id="A0AAN8TXE7"/>
<accession>A0AAN8TXE7</accession>
<dbReference type="EMBL" id="JBANQN010000003">
    <property type="protein sequence ID" value="KAK6795800.1"/>
    <property type="molecule type" value="Genomic_DNA"/>
</dbReference>
<protein>
    <submittedName>
        <fullName evidence="1">Uncharacterized protein</fullName>
    </submittedName>
</protein>
<organism evidence="1 2">
    <name type="scientific">Solanum bulbocastanum</name>
    <name type="common">Wild potato</name>
    <dbReference type="NCBI Taxonomy" id="147425"/>
    <lineage>
        <taxon>Eukaryota</taxon>
        <taxon>Viridiplantae</taxon>
        <taxon>Streptophyta</taxon>
        <taxon>Embryophyta</taxon>
        <taxon>Tracheophyta</taxon>
        <taxon>Spermatophyta</taxon>
        <taxon>Magnoliopsida</taxon>
        <taxon>eudicotyledons</taxon>
        <taxon>Gunneridae</taxon>
        <taxon>Pentapetalae</taxon>
        <taxon>asterids</taxon>
        <taxon>lamiids</taxon>
        <taxon>Solanales</taxon>
        <taxon>Solanaceae</taxon>
        <taxon>Solanoideae</taxon>
        <taxon>Solaneae</taxon>
        <taxon>Solanum</taxon>
    </lineage>
</organism>
<gene>
    <name evidence="1" type="ORF">RDI58_009255</name>
</gene>
<dbReference type="Proteomes" id="UP001371456">
    <property type="component" value="Unassembled WGS sequence"/>
</dbReference>
<evidence type="ECO:0000313" key="1">
    <source>
        <dbReference type="EMBL" id="KAK6795800.1"/>
    </source>
</evidence>
<name>A0AAN8TXE7_SOLBU</name>
<proteinExistence type="predicted"/>
<reference evidence="1 2" key="1">
    <citation type="submission" date="2024-02" db="EMBL/GenBank/DDBJ databases">
        <title>de novo genome assembly of Solanum bulbocastanum strain 11H21.</title>
        <authorList>
            <person name="Hosaka A.J."/>
        </authorList>
    </citation>
    <scope>NUCLEOTIDE SEQUENCE [LARGE SCALE GENOMIC DNA]</scope>
    <source>
        <tissue evidence="1">Young leaves</tissue>
    </source>
</reference>